<evidence type="ECO:0000259" key="2">
    <source>
        <dbReference type="Pfam" id="PF14317"/>
    </source>
</evidence>
<gene>
    <name evidence="3" type="ORF">HYN59_08015</name>
</gene>
<sequence length="172" mass="20606">MSQQYTIHQSLNEETVRKAASKLLFTRKLTILMLVLIIFSSINAVNIYDGFNETEYSILTFFPFIICFVLIIALLFFFKKKIKNDYRKNIRFYRNITFTFSSEGMFAKGEGFENRMPWNDFEKITETEDWFLLYRNKVQYQIIDKKQITDFSIEDLKSFFRSLNPKVKVSLK</sequence>
<dbReference type="EMBL" id="CP029186">
    <property type="protein sequence ID" value="AWH85074.1"/>
    <property type="molecule type" value="Genomic_DNA"/>
</dbReference>
<keyword evidence="1" id="KW-0812">Transmembrane</keyword>
<accession>A0A2S1QXG1</accession>
<dbReference type="Pfam" id="PF14317">
    <property type="entry name" value="YcxB"/>
    <property type="match status" value="1"/>
</dbReference>
<organism evidence="3 4">
    <name type="scientific">Flavobacterium album</name>
    <dbReference type="NCBI Taxonomy" id="2175091"/>
    <lineage>
        <taxon>Bacteria</taxon>
        <taxon>Pseudomonadati</taxon>
        <taxon>Bacteroidota</taxon>
        <taxon>Flavobacteriia</taxon>
        <taxon>Flavobacteriales</taxon>
        <taxon>Flavobacteriaceae</taxon>
        <taxon>Flavobacterium</taxon>
    </lineage>
</organism>
<dbReference type="KEGG" id="falb:HYN59_08015"/>
<evidence type="ECO:0000313" key="3">
    <source>
        <dbReference type="EMBL" id="AWH85074.1"/>
    </source>
</evidence>
<name>A0A2S1QXG1_9FLAO</name>
<keyword evidence="1" id="KW-1133">Transmembrane helix</keyword>
<feature type="domain" description="YcxB-like C-terminal" evidence="2">
    <location>
        <begin position="100"/>
        <end position="159"/>
    </location>
</feature>
<dbReference type="AlphaFoldDB" id="A0A2S1QXG1"/>
<keyword evidence="1" id="KW-0472">Membrane</keyword>
<evidence type="ECO:0000256" key="1">
    <source>
        <dbReference type="SAM" id="Phobius"/>
    </source>
</evidence>
<proteinExistence type="predicted"/>
<feature type="transmembrane region" description="Helical" evidence="1">
    <location>
        <begin position="60"/>
        <end position="78"/>
    </location>
</feature>
<reference evidence="3 4" key="1">
    <citation type="submission" date="2018-04" db="EMBL/GenBank/DDBJ databases">
        <title>Genome sequencing of Flavobacterium sp. HYN0059.</title>
        <authorList>
            <person name="Yi H."/>
            <person name="Baek C."/>
        </authorList>
    </citation>
    <scope>NUCLEOTIDE SEQUENCE [LARGE SCALE GENOMIC DNA]</scope>
    <source>
        <strain evidence="3 4">HYN0059</strain>
    </source>
</reference>
<protein>
    <recommendedName>
        <fullName evidence="2">YcxB-like C-terminal domain-containing protein</fullName>
    </recommendedName>
</protein>
<dbReference type="InterPro" id="IPR025588">
    <property type="entry name" value="YcxB-like_C"/>
</dbReference>
<dbReference type="RefSeq" id="WP_108777778.1">
    <property type="nucleotide sequence ID" value="NZ_CP029186.1"/>
</dbReference>
<dbReference type="Proteomes" id="UP000244929">
    <property type="component" value="Chromosome"/>
</dbReference>
<dbReference type="OrthoDB" id="1249483at2"/>
<evidence type="ECO:0000313" key="4">
    <source>
        <dbReference type="Proteomes" id="UP000244929"/>
    </source>
</evidence>
<keyword evidence="4" id="KW-1185">Reference proteome</keyword>
<feature type="transmembrane region" description="Helical" evidence="1">
    <location>
        <begin position="29"/>
        <end position="48"/>
    </location>
</feature>